<sequence>MSSNKPVKMSEEEINNALAKAEREAEKKDHKKQWVERMIKSAKTYYKLCPYYDRKASECFINLGTKCTRDGRYEACPVFMAFLDNKYQEITSKKRLLPMDFLDLAQNV</sequence>
<dbReference type="EMBL" id="WGGD01000005">
    <property type="protein sequence ID" value="MUN27966.1"/>
    <property type="molecule type" value="Genomic_DNA"/>
</dbReference>
<comment type="caution">
    <text evidence="1">The sequence shown here is derived from an EMBL/GenBank/DDBJ whole genome shotgun (WGS) entry which is preliminary data.</text>
</comment>
<accession>A0A6A9QFV2</accession>
<dbReference type="Proteomes" id="UP000470772">
    <property type="component" value="Unassembled WGS sequence"/>
</dbReference>
<evidence type="ECO:0000313" key="2">
    <source>
        <dbReference type="Proteomes" id="UP000470772"/>
    </source>
</evidence>
<keyword evidence="2" id="KW-1185">Reference proteome</keyword>
<gene>
    <name evidence="1" type="ORF">GC250_00440</name>
</gene>
<reference evidence="1 2" key="1">
    <citation type="submission" date="2019-10" db="EMBL/GenBank/DDBJ databases">
        <title>Sequencing and Assembly of Multiple Reported Metal-Biooxidizing Members of the Extremely Thermoacidophilic Archaeal Family Sulfolobaceae.</title>
        <authorList>
            <person name="Counts J.A."/>
            <person name="Kelly R.M."/>
        </authorList>
    </citation>
    <scope>NUCLEOTIDE SEQUENCE [LARGE SCALE GENOMIC DNA]</scope>
    <source>
        <strain evidence="1 2">DSM 6482</strain>
    </source>
</reference>
<organism evidence="1 2">
    <name type="scientific">Sulfuracidifex metallicus DSM 6482 = JCM 9184</name>
    <dbReference type="NCBI Taxonomy" id="523847"/>
    <lineage>
        <taxon>Archaea</taxon>
        <taxon>Thermoproteota</taxon>
        <taxon>Thermoprotei</taxon>
        <taxon>Sulfolobales</taxon>
        <taxon>Sulfolobaceae</taxon>
        <taxon>Sulfuracidifex</taxon>
    </lineage>
</organism>
<dbReference type="AlphaFoldDB" id="A0A6A9QFV2"/>
<proteinExistence type="predicted"/>
<evidence type="ECO:0000313" key="1">
    <source>
        <dbReference type="EMBL" id="MUN27966.1"/>
    </source>
</evidence>
<dbReference type="RefSeq" id="WP_156016047.1">
    <property type="nucleotide sequence ID" value="NZ_WGGD01000005.1"/>
</dbReference>
<name>A0A6A9QFV2_SULME</name>
<protein>
    <submittedName>
        <fullName evidence="1">Uncharacterized protein</fullName>
    </submittedName>
</protein>